<dbReference type="RefSeq" id="WP_157387279.1">
    <property type="nucleotide sequence ID" value="NZ_WRPP01000002.1"/>
</dbReference>
<accession>A0A7K1UTB9</accession>
<proteinExistence type="predicted"/>
<organism evidence="1 2">
    <name type="scientific">Nocardia terrae</name>
    <dbReference type="NCBI Taxonomy" id="2675851"/>
    <lineage>
        <taxon>Bacteria</taxon>
        <taxon>Bacillati</taxon>
        <taxon>Actinomycetota</taxon>
        <taxon>Actinomycetes</taxon>
        <taxon>Mycobacteriales</taxon>
        <taxon>Nocardiaceae</taxon>
        <taxon>Nocardia</taxon>
    </lineage>
</organism>
<dbReference type="AlphaFoldDB" id="A0A7K1UTB9"/>
<sequence>MPRAYKLKSQYFNVSARFASGRAPQLRVADGFLDPTAEPGWQYFAPVDRFRSWRPWPWNQKWRN</sequence>
<evidence type="ECO:0000313" key="1">
    <source>
        <dbReference type="EMBL" id="MVU77594.1"/>
    </source>
</evidence>
<gene>
    <name evidence="1" type="ORF">GPX89_10120</name>
</gene>
<dbReference type="Proteomes" id="UP000466794">
    <property type="component" value="Unassembled WGS sequence"/>
</dbReference>
<evidence type="ECO:0000313" key="2">
    <source>
        <dbReference type="Proteomes" id="UP000466794"/>
    </source>
</evidence>
<dbReference type="EMBL" id="WRPP01000002">
    <property type="protein sequence ID" value="MVU77594.1"/>
    <property type="molecule type" value="Genomic_DNA"/>
</dbReference>
<protein>
    <submittedName>
        <fullName evidence="1">Uncharacterized protein</fullName>
    </submittedName>
</protein>
<keyword evidence="2" id="KW-1185">Reference proteome</keyword>
<name>A0A7K1UTB9_9NOCA</name>
<comment type="caution">
    <text evidence="1">The sequence shown here is derived from an EMBL/GenBank/DDBJ whole genome shotgun (WGS) entry which is preliminary data.</text>
</comment>
<reference evidence="1 2" key="1">
    <citation type="submission" date="2019-12" db="EMBL/GenBank/DDBJ databases">
        <title>Nocardia sp. nov. ET3-3 isolated from soil.</title>
        <authorList>
            <person name="Kanchanasin P."/>
            <person name="Tanasupawat S."/>
            <person name="Yuki M."/>
            <person name="Kudo T."/>
        </authorList>
    </citation>
    <scope>NUCLEOTIDE SEQUENCE [LARGE SCALE GENOMIC DNA]</scope>
    <source>
        <strain evidence="1 2">ET3-3</strain>
    </source>
</reference>